<gene>
    <name evidence="2" type="ORF">AB6M95_03750</name>
</gene>
<sequence length="107" mass="11418">MTDASDFWLVAVLLGLGTFLIRFSFILIVDKVAFPEAVVRMLRFIPASVLPAIIVPAVLLHGTDGGPVGLARPVAALVAVLVAWKTRSILVTILSGMGVLWLLRAVL</sequence>
<protein>
    <submittedName>
        <fullName evidence="2">AzlD domain-containing protein</fullName>
    </submittedName>
</protein>
<dbReference type="EMBL" id="JBGLYH010000006">
    <property type="protein sequence ID" value="MEZ7195851.1"/>
    <property type="molecule type" value="Genomic_DNA"/>
</dbReference>
<keyword evidence="3" id="KW-1185">Reference proteome</keyword>
<comment type="caution">
    <text evidence="2">The sequence shown here is derived from an EMBL/GenBank/DDBJ whole genome shotgun (WGS) entry which is preliminary data.</text>
</comment>
<keyword evidence="1" id="KW-0472">Membrane</keyword>
<accession>A0ABV4K0M1</accession>
<evidence type="ECO:0000313" key="2">
    <source>
        <dbReference type="EMBL" id="MEZ7195851.1"/>
    </source>
</evidence>
<dbReference type="Proteomes" id="UP001568698">
    <property type="component" value="Unassembled WGS sequence"/>
</dbReference>
<name>A0ABV4K0M1_9BACT</name>
<keyword evidence="1" id="KW-0812">Transmembrane</keyword>
<keyword evidence="1" id="KW-1133">Transmembrane helix</keyword>
<organism evidence="2 3">
    <name type="scientific">Pseudodesulfovibrio karagichevae</name>
    <dbReference type="NCBI Taxonomy" id="3239305"/>
    <lineage>
        <taxon>Bacteria</taxon>
        <taxon>Pseudomonadati</taxon>
        <taxon>Thermodesulfobacteriota</taxon>
        <taxon>Desulfovibrionia</taxon>
        <taxon>Desulfovibrionales</taxon>
        <taxon>Desulfovibrionaceae</taxon>
    </lineage>
</organism>
<dbReference type="InterPro" id="IPR008407">
    <property type="entry name" value="Brnchd-chn_aa_trnsp_AzlD"/>
</dbReference>
<feature type="transmembrane region" description="Helical" evidence="1">
    <location>
        <begin position="6"/>
        <end position="29"/>
    </location>
</feature>
<evidence type="ECO:0000313" key="3">
    <source>
        <dbReference type="Proteomes" id="UP001568698"/>
    </source>
</evidence>
<evidence type="ECO:0000256" key="1">
    <source>
        <dbReference type="SAM" id="Phobius"/>
    </source>
</evidence>
<dbReference type="Pfam" id="PF05437">
    <property type="entry name" value="AzlD"/>
    <property type="match status" value="1"/>
</dbReference>
<reference evidence="2 3" key="1">
    <citation type="submission" date="2024-08" db="EMBL/GenBank/DDBJ databases">
        <title>Sulfate-reducing bacteria isolated from formation water of the oil field in Kazakhstan and description of Pseudodesulfovibrio sp.</title>
        <authorList>
            <person name="Bidzhieva S.K."/>
            <person name="Tourova T.P."/>
            <person name="Grouzdev D.S."/>
            <person name="Beletsky A.V."/>
            <person name="Sokolova D.S."/>
            <person name="Samigullina S.R."/>
            <person name="Poltaraus A.B."/>
            <person name="Avtukh A.N."/>
            <person name="Tereshina V.M."/>
            <person name="Zhaparov N.S."/>
            <person name="Mardanov A.V."/>
            <person name="Nazina T.N."/>
        </authorList>
    </citation>
    <scope>NUCLEOTIDE SEQUENCE [LARGE SCALE GENOMIC DNA]</scope>
    <source>
        <strain evidence="2 3">9FUS</strain>
    </source>
</reference>
<proteinExistence type="predicted"/>
<feature type="transmembrane region" description="Helical" evidence="1">
    <location>
        <begin position="41"/>
        <end position="62"/>
    </location>
</feature>
<dbReference type="RefSeq" id="WP_371385394.1">
    <property type="nucleotide sequence ID" value="NZ_JBGLYH010000006.1"/>
</dbReference>
<feature type="transmembrane region" description="Helical" evidence="1">
    <location>
        <begin position="74"/>
        <end position="103"/>
    </location>
</feature>